<dbReference type="NCBIfam" id="NF037995">
    <property type="entry name" value="TRAP_S1"/>
    <property type="match status" value="1"/>
</dbReference>
<dbReference type="EMBL" id="CP020330">
    <property type="protein sequence ID" value="AQZ53442.1"/>
    <property type="molecule type" value="Genomic_DNA"/>
</dbReference>
<dbReference type="InterPro" id="IPR018389">
    <property type="entry name" value="DctP_fam"/>
</dbReference>
<dbReference type="KEGG" id="mmed:Mame_04147"/>
<dbReference type="InterPro" id="IPR038404">
    <property type="entry name" value="TRAP_DctP_sf"/>
</dbReference>
<name>A0A1U9Z7B2_9HYPH</name>
<dbReference type="GO" id="GO:0055085">
    <property type="term" value="P:transmembrane transport"/>
    <property type="evidence" value="ECO:0007669"/>
    <property type="project" value="InterPro"/>
</dbReference>
<reference evidence="5 6" key="1">
    <citation type="submission" date="2017-03" db="EMBL/GenBank/DDBJ databases">
        <title>Foreign affairs: Plasmid Transfer between Roseobacters and Rhizobia.</title>
        <authorList>
            <person name="Bartling P."/>
            <person name="Bunk B."/>
            <person name="Overmann J."/>
            <person name="Brinkmann H."/>
            <person name="Petersen J."/>
        </authorList>
    </citation>
    <scope>NUCLEOTIDE SEQUENCE [LARGE SCALE GENOMIC DNA]</scope>
    <source>
        <strain evidence="5 6">MACL11</strain>
    </source>
</reference>
<feature type="chain" id="PRO_5010732059" evidence="4">
    <location>
        <begin position="23"/>
        <end position="332"/>
    </location>
</feature>
<dbReference type="PANTHER" id="PTHR33376:SF7">
    <property type="entry name" value="C4-DICARBOXYLATE-BINDING PROTEIN DCTB"/>
    <property type="match status" value="1"/>
</dbReference>
<dbReference type="PANTHER" id="PTHR33376">
    <property type="match status" value="1"/>
</dbReference>
<evidence type="ECO:0000256" key="3">
    <source>
        <dbReference type="ARBA" id="ARBA00022729"/>
    </source>
</evidence>
<evidence type="ECO:0000256" key="4">
    <source>
        <dbReference type="SAM" id="SignalP"/>
    </source>
</evidence>
<protein>
    <submittedName>
        <fullName evidence="5">Extracytoplasmic solute receptor protein YiaO</fullName>
    </submittedName>
</protein>
<dbReference type="AlphaFoldDB" id="A0A1U9Z7B2"/>
<keyword evidence="5" id="KW-0675">Receptor</keyword>
<dbReference type="STRING" id="1122214.Mame_04147"/>
<accession>A0A1U9Z7B2</accession>
<evidence type="ECO:0000313" key="6">
    <source>
        <dbReference type="Proteomes" id="UP000191135"/>
    </source>
</evidence>
<keyword evidence="6" id="KW-1185">Reference proteome</keyword>
<evidence type="ECO:0000256" key="2">
    <source>
        <dbReference type="ARBA" id="ARBA00022448"/>
    </source>
</evidence>
<dbReference type="RefSeq" id="WP_018064504.1">
    <property type="nucleotide sequence ID" value="NZ_AQWH01000007.1"/>
</dbReference>
<dbReference type="Gene3D" id="3.40.190.170">
    <property type="entry name" value="Bacterial extracellular solute-binding protein, family 7"/>
    <property type="match status" value="1"/>
</dbReference>
<feature type="signal peptide" evidence="4">
    <location>
        <begin position="1"/>
        <end position="22"/>
    </location>
</feature>
<sequence length="332" mass="35362" precursor="true">MGISVQGLLTALAVCMASAAQAEPVTLKLATGAQDSTIWAKQTQAYVQKVDELSGGQVKIEIFYAGQLGSMGDTLTSALSGRIDMWSGSLPILSGIVPELDTMMFPFMFDSDEQTVCAVPRLTETAQKAAGRKFHLLTFAPVEHQAMVGSEPLVSPDLLKGKKVRSAPSSSSINFFQSIGATPLPLPAEDTPSAASTHLVDAVNFGLTYAMASGLTETLPVYTRADVLFSLGAVIVSPRSWAKLDDQQKAALTDALSLMEFGAKLQEILAFEKAMSDRLTQAGGTIVHLTPDQQKLWEDAARATWHKSLSELKGDATGFFETIQQAKADCGS</sequence>
<organism evidence="5 6">
    <name type="scientific">Martelella mediterranea DSM 17316</name>
    <dbReference type="NCBI Taxonomy" id="1122214"/>
    <lineage>
        <taxon>Bacteria</taxon>
        <taxon>Pseudomonadati</taxon>
        <taxon>Pseudomonadota</taxon>
        <taxon>Alphaproteobacteria</taxon>
        <taxon>Hyphomicrobiales</taxon>
        <taxon>Aurantimonadaceae</taxon>
        <taxon>Martelella</taxon>
    </lineage>
</organism>
<proteinExistence type="inferred from homology"/>
<dbReference type="OrthoDB" id="7822595at2"/>
<dbReference type="Proteomes" id="UP000191135">
    <property type="component" value="Chromosome"/>
</dbReference>
<comment type="similarity">
    <text evidence="1">Belongs to the bacterial solute-binding protein 7 family.</text>
</comment>
<dbReference type="eggNOG" id="COG1638">
    <property type="taxonomic scope" value="Bacteria"/>
</dbReference>
<evidence type="ECO:0000256" key="1">
    <source>
        <dbReference type="ARBA" id="ARBA00009023"/>
    </source>
</evidence>
<gene>
    <name evidence="5" type="primary">yiaO_8</name>
    <name evidence="5" type="ORF">Mame_04147</name>
</gene>
<evidence type="ECO:0000313" key="5">
    <source>
        <dbReference type="EMBL" id="AQZ53442.1"/>
    </source>
</evidence>
<keyword evidence="3 4" id="KW-0732">Signal</keyword>
<keyword evidence="2" id="KW-0813">Transport</keyword>
<dbReference type="Pfam" id="PF03480">
    <property type="entry name" value="DctP"/>
    <property type="match status" value="1"/>
</dbReference>
<dbReference type="CDD" id="cd13603">
    <property type="entry name" value="PBP2_TRAP_Siap_TeaA_like"/>
    <property type="match status" value="1"/>
</dbReference>